<sequence>MATDNLRQLEALMNRLERKRAASQRPADISARTPKTLSTTLNAADKIERHLRADGHRIWGFVVYRCTYTSDTAWDLCIERIHASVRKSMDIYNGHDMLREGCFRLTVISDASTLDGASTQIVRRQFKEWCARMLHEEQGSQEEIQTRQQQASPWDRGWPVRYGFCIQIDEASMRSIISDEDEPWVNIIKGDWKPREVARQQQQQLTGSGWTMEIPGGRNEDEGEFTDDEGDREYPPVEGCTEEDVGWMKVRLVGLMTGLYTNLRDPDYWDVPYTRPPDIVPMY</sequence>
<dbReference type="RefSeq" id="XP_066704971.1">
    <property type="nucleotide sequence ID" value="XM_066839907.1"/>
</dbReference>
<dbReference type="Proteomes" id="UP001391051">
    <property type="component" value="Unassembled WGS sequence"/>
</dbReference>
<evidence type="ECO:0000313" key="3">
    <source>
        <dbReference type="Proteomes" id="UP001391051"/>
    </source>
</evidence>
<dbReference type="EMBL" id="JAQQWE010000002">
    <property type="protein sequence ID" value="KAK7962860.1"/>
    <property type="molecule type" value="Genomic_DNA"/>
</dbReference>
<name>A0ABR1QSK6_9PEZI</name>
<gene>
    <name evidence="2" type="ORF">PG986_003685</name>
</gene>
<feature type="compositionally biased region" description="Acidic residues" evidence="1">
    <location>
        <begin position="221"/>
        <end position="231"/>
    </location>
</feature>
<organism evidence="2 3">
    <name type="scientific">Apiospora aurea</name>
    <dbReference type="NCBI Taxonomy" id="335848"/>
    <lineage>
        <taxon>Eukaryota</taxon>
        <taxon>Fungi</taxon>
        <taxon>Dikarya</taxon>
        <taxon>Ascomycota</taxon>
        <taxon>Pezizomycotina</taxon>
        <taxon>Sordariomycetes</taxon>
        <taxon>Xylariomycetidae</taxon>
        <taxon>Amphisphaeriales</taxon>
        <taxon>Apiosporaceae</taxon>
        <taxon>Apiospora</taxon>
    </lineage>
</organism>
<dbReference type="GeneID" id="92072969"/>
<evidence type="ECO:0000256" key="1">
    <source>
        <dbReference type="SAM" id="MobiDB-lite"/>
    </source>
</evidence>
<proteinExistence type="predicted"/>
<accession>A0ABR1QSK6</accession>
<comment type="caution">
    <text evidence="2">The sequence shown here is derived from an EMBL/GenBank/DDBJ whole genome shotgun (WGS) entry which is preliminary data.</text>
</comment>
<reference evidence="2 3" key="1">
    <citation type="submission" date="2023-01" db="EMBL/GenBank/DDBJ databases">
        <title>Analysis of 21 Apiospora genomes using comparative genomics revels a genus with tremendous synthesis potential of carbohydrate active enzymes and secondary metabolites.</title>
        <authorList>
            <person name="Sorensen T."/>
        </authorList>
    </citation>
    <scope>NUCLEOTIDE SEQUENCE [LARGE SCALE GENOMIC DNA]</scope>
    <source>
        <strain evidence="2 3">CBS 24483</strain>
    </source>
</reference>
<keyword evidence="3" id="KW-1185">Reference proteome</keyword>
<protein>
    <submittedName>
        <fullName evidence="2">Uncharacterized protein</fullName>
    </submittedName>
</protein>
<feature type="region of interest" description="Disordered" evidence="1">
    <location>
        <begin position="203"/>
        <end position="239"/>
    </location>
</feature>
<evidence type="ECO:0000313" key="2">
    <source>
        <dbReference type="EMBL" id="KAK7962860.1"/>
    </source>
</evidence>